<accession>A0A834A432</accession>
<protein>
    <submittedName>
        <fullName evidence="1">Uncharacterized protein</fullName>
    </submittedName>
</protein>
<evidence type="ECO:0000313" key="1">
    <source>
        <dbReference type="EMBL" id="KAF6104423.1"/>
    </source>
</evidence>
<comment type="caution">
    <text evidence="1">The sequence shown here is derived from an EMBL/GenBank/DDBJ whole genome shotgun (WGS) entry which is preliminary data.</text>
</comment>
<organism evidence="1 2">
    <name type="scientific">Phyllostomus discolor</name>
    <name type="common">pale spear-nosed bat</name>
    <dbReference type="NCBI Taxonomy" id="89673"/>
    <lineage>
        <taxon>Eukaryota</taxon>
        <taxon>Metazoa</taxon>
        <taxon>Chordata</taxon>
        <taxon>Craniata</taxon>
        <taxon>Vertebrata</taxon>
        <taxon>Euteleostomi</taxon>
        <taxon>Mammalia</taxon>
        <taxon>Eutheria</taxon>
        <taxon>Laurasiatheria</taxon>
        <taxon>Chiroptera</taxon>
        <taxon>Yangochiroptera</taxon>
        <taxon>Phyllostomidae</taxon>
        <taxon>Phyllostominae</taxon>
        <taxon>Phyllostomus</taxon>
    </lineage>
</organism>
<dbReference type="EMBL" id="JABVXQ010000006">
    <property type="protein sequence ID" value="KAF6104423.1"/>
    <property type="molecule type" value="Genomic_DNA"/>
</dbReference>
<sequence length="136" mass="16269">MLNLHIFSIFFLATSSFDMHKMIFIIRKQVIICIFFIVYSHYCPSKHSLQYHQFLPGFIYHRQILKNIQFAHFSLLNTFLYKPVDYTFYHILLSGIAAEQENLIFTLAPRDKIYHCSTISSDVKPKMLFFLYRCII</sequence>
<evidence type="ECO:0000313" key="2">
    <source>
        <dbReference type="Proteomes" id="UP000664940"/>
    </source>
</evidence>
<dbReference type="AlphaFoldDB" id="A0A834A432"/>
<proteinExistence type="predicted"/>
<reference evidence="1 2" key="1">
    <citation type="journal article" date="2020" name="Nature">
        <title>Six reference-quality genomes reveal evolution of bat adaptations.</title>
        <authorList>
            <person name="Jebb D."/>
            <person name="Huang Z."/>
            <person name="Pippel M."/>
            <person name="Hughes G.M."/>
            <person name="Lavrichenko K."/>
            <person name="Devanna P."/>
            <person name="Winkler S."/>
            <person name="Jermiin L.S."/>
            <person name="Skirmuntt E.C."/>
            <person name="Katzourakis A."/>
            <person name="Burkitt-Gray L."/>
            <person name="Ray D.A."/>
            <person name="Sullivan K.A.M."/>
            <person name="Roscito J.G."/>
            <person name="Kirilenko B.M."/>
            <person name="Davalos L.M."/>
            <person name="Corthals A.P."/>
            <person name="Power M.L."/>
            <person name="Jones G."/>
            <person name="Ransome R.D."/>
            <person name="Dechmann D.K.N."/>
            <person name="Locatelli A.G."/>
            <person name="Puechmaille S.J."/>
            <person name="Fedrigo O."/>
            <person name="Jarvis E.D."/>
            <person name="Hiller M."/>
            <person name="Vernes S.C."/>
            <person name="Myers E.W."/>
            <person name="Teeling E.C."/>
        </authorList>
    </citation>
    <scope>NUCLEOTIDE SEQUENCE [LARGE SCALE GENOMIC DNA]</scope>
    <source>
        <strain evidence="1">Bat1K_MPI-CBG_1</strain>
    </source>
</reference>
<name>A0A834A432_9CHIR</name>
<dbReference type="Proteomes" id="UP000664940">
    <property type="component" value="Unassembled WGS sequence"/>
</dbReference>
<gene>
    <name evidence="1" type="ORF">HJG60_011354</name>
</gene>